<evidence type="ECO:0000256" key="3">
    <source>
        <dbReference type="ARBA" id="ARBA00009471"/>
    </source>
</evidence>
<dbReference type="GO" id="GO:0051301">
    <property type="term" value="P:cell division"/>
    <property type="evidence" value="ECO:0007669"/>
    <property type="project" value="UniProtKB-KW"/>
</dbReference>
<accession>A0A0W0F7Y6</accession>
<evidence type="ECO:0000256" key="4">
    <source>
        <dbReference type="ARBA" id="ARBA00016065"/>
    </source>
</evidence>
<dbReference type="GO" id="GO:0003682">
    <property type="term" value="F:chromatin binding"/>
    <property type="evidence" value="ECO:0007669"/>
    <property type="project" value="TreeGrafter"/>
</dbReference>
<dbReference type="GO" id="GO:0000796">
    <property type="term" value="C:condensin complex"/>
    <property type="evidence" value="ECO:0007669"/>
    <property type="project" value="InterPro"/>
</dbReference>
<dbReference type="PANTHER" id="PTHR13108">
    <property type="entry name" value="CONDENSIN COMPLEX SUBUNIT 2"/>
    <property type="match status" value="1"/>
</dbReference>
<dbReference type="GO" id="GO:0007076">
    <property type="term" value="P:mitotic chromosome condensation"/>
    <property type="evidence" value="ECO:0007669"/>
    <property type="project" value="InterPro"/>
</dbReference>
<keyword evidence="6" id="KW-0963">Cytoplasm</keyword>
<evidence type="ECO:0000256" key="2">
    <source>
        <dbReference type="ARBA" id="ARBA00004496"/>
    </source>
</evidence>
<feature type="region of interest" description="Disordered" evidence="12">
    <location>
        <begin position="526"/>
        <end position="559"/>
    </location>
</feature>
<sequence>MARAQHSQPLYDGESDPGTEPDTPRPQRAKIRKRLSEAHPQDLDGSFASDSGARVQRPVDVNDDAAEKRRRRKSTRITVVEHPGQEEGQDQADSSRTVKQKQQLTTVAAPTLITVDENVLNNYENWMKVATENKVNAANAWTFALIDYFHDMSLLRNNDDNSINFQRASCTLDGCVKIWTSRVDSVGTETAKLASNLASGGMGSDDEDDGAGSDNQDEENVKERKKKSTRSVATLAKDPSQLRVKKLDLEFSVDPLFRKTCADFDEGGAQGLLMNHLSLGVGQDGSLRVVFDASDSISKVEDEEDVEEPEDLIDLTQLKNDFLPDLNALESKAISHSLEDFSFSKSAFSLEETTFFQDNTTLDDDDDDGGDFGTTFDVGGGDMAQDFFTGDDAVQDDFATSDMLGGVDYGDTPQGDFDQSGEAPEGGGSYVPFDPRQAPQKRNLILAMTDDNDGGMMDYFDKTFMKNWAGPEHWKLRRVIRKTDADSGAPKEPKRREKKEAFKIDFLAPSAKDPKQIIKELFAPPGKGTSINLPGTTAAGKKLRRKGKERNNHTLPDDMHFSSDQLVSLFLKPKFRLQTPNDRGAPGRASGDEGVDENFWAQAAEQAAERGRENDPDDTVGGAIPFNTQFFNDDYDDMGPGFDDIYDGDGAGPVDPEDQDLLASTQGQSRRVKPETIKYSKRSKRVDVRKLKDNIWKELDMVDSPKRPDDDFMDVDEDVKAIDPSEARQFDTVITNLHKVYPRDKMQDISTSYCFICLLHLANEQGLKLEGGSSMSGDSEVNKVGNLWDVKIYRDPEVVGVV</sequence>
<comment type="caution">
    <text evidence="13">The sequence shown here is derived from an EMBL/GenBank/DDBJ whole genome shotgun (WGS) entry which is preliminary data.</text>
</comment>
<dbReference type="PIRSF" id="PIRSF017126">
    <property type="entry name" value="Condensin_H"/>
    <property type="match status" value="1"/>
</dbReference>
<dbReference type="EMBL" id="LATX01002238">
    <property type="protein sequence ID" value="KTB32356.1"/>
    <property type="molecule type" value="Genomic_DNA"/>
</dbReference>
<dbReference type="Pfam" id="PF05786">
    <property type="entry name" value="Cnd2"/>
    <property type="match status" value="1"/>
</dbReference>
<gene>
    <name evidence="13" type="ORF">WG66_15091</name>
</gene>
<dbReference type="eggNOG" id="KOG2328">
    <property type="taxonomic scope" value="Eukaryota"/>
</dbReference>
<keyword evidence="8 11" id="KW-0498">Mitosis</keyword>
<evidence type="ECO:0000256" key="11">
    <source>
        <dbReference type="PIRNR" id="PIRNR017126"/>
    </source>
</evidence>
<evidence type="ECO:0000313" key="14">
    <source>
        <dbReference type="Proteomes" id="UP000054988"/>
    </source>
</evidence>
<feature type="region of interest" description="Disordered" evidence="12">
    <location>
        <begin position="196"/>
        <end position="233"/>
    </location>
</feature>
<name>A0A0W0F7Y6_MONRR</name>
<organism evidence="13 14">
    <name type="scientific">Moniliophthora roreri</name>
    <name type="common">Frosty pod rot fungus</name>
    <name type="synonym">Monilia roreri</name>
    <dbReference type="NCBI Taxonomy" id="221103"/>
    <lineage>
        <taxon>Eukaryota</taxon>
        <taxon>Fungi</taxon>
        <taxon>Dikarya</taxon>
        <taxon>Basidiomycota</taxon>
        <taxon>Agaricomycotina</taxon>
        <taxon>Agaricomycetes</taxon>
        <taxon>Agaricomycetidae</taxon>
        <taxon>Agaricales</taxon>
        <taxon>Marasmiineae</taxon>
        <taxon>Marasmiaceae</taxon>
        <taxon>Moniliophthora</taxon>
    </lineage>
</organism>
<evidence type="ECO:0000256" key="1">
    <source>
        <dbReference type="ARBA" id="ARBA00004286"/>
    </source>
</evidence>
<protein>
    <recommendedName>
        <fullName evidence="4 11">Condensin complex subunit 2</fullName>
    </recommendedName>
</protein>
<evidence type="ECO:0000256" key="8">
    <source>
        <dbReference type="ARBA" id="ARBA00022776"/>
    </source>
</evidence>
<comment type="function">
    <text evidence="11">Regulatory subunit of the condensin complex, a complex required for conversion of interphase chromatin into mitotic-like condense chromosomes.</text>
</comment>
<feature type="compositionally biased region" description="Polar residues" evidence="12">
    <location>
        <begin position="91"/>
        <end position="102"/>
    </location>
</feature>
<keyword evidence="10 11" id="KW-0131">Cell cycle</keyword>
<feature type="region of interest" description="Disordered" evidence="12">
    <location>
        <begin position="404"/>
        <end position="436"/>
    </location>
</feature>
<evidence type="ECO:0000256" key="9">
    <source>
        <dbReference type="ARBA" id="ARBA00023067"/>
    </source>
</evidence>
<dbReference type="PANTHER" id="PTHR13108:SF9">
    <property type="entry name" value="CONDENSIN COMPLEX SUBUNIT 2"/>
    <property type="match status" value="1"/>
</dbReference>
<comment type="similarity">
    <text evidence="3 11">Belongs to the CND2 (condensin subunit 2) family.</text>
</comment>
<evidence type="ECO:0000256" key="5">
    <source>
        <dbReference type="ARBA" id="ARBA00022454"/>
    </source>
</evidence>
<feature type="region of interest" description="Disordered" evidence="12">
    <location>
        <begin position="1"/>
        <end position="102"/>
    </location>
</feature>
<dbReference type="GO" id="GO:0005737">
    <property type="term" value="C:cytoplasm"/>
    <property type="evidence" value="ECO:0007669"/>
    <property type="project" value="UniProtKB-SubCell"/>
</dbReference>
<keyword evidence="9 11" id="KW-0226">DNA condensation</keyword>
<evidence type="ECO:0000256" key="12">
    <source>
        <dbReference type="SAM" id="MobiDB-lite"/>
    </source>
</evidence>
<feature type="compositionally biased region" description="Basic and acidic residues" evidence="12">
    <location>
        <begin position="549"/>
        <end position="559"/>
    </location>
</feature>
<feature type="compositionally biased region" description="Acidic residues" evidence="12">
    <location>
        <begin position="204"/>
        <end position="220"/>
    </location>
</feature>
<comment type="subcellular location">
    <subcellularLocation>
        <location evidence="1">Chromosome</location>
    </subcellularLocation>
    <subcellularLocation>
        <location evidence="2">Cytoplasm</location>
    </subcellularLocation>
</comment>
<dbReference type="InterPro" id="IPR022816">
    <property type="entry name" value="Condensin_barren_su2"/>
</dbReference>
<evidence type="ECO:0000313" key="13">
    <source>
        <dbReference type="EMBL" id="KTB32356.1"/>
    </source>
</evidence>
<dbReference type="AlphaFoldDB" id="A0A0W0F7Y6"/>
<evidence type="ECO:0000256" key="6">
    <source>
        <dbReference type="ARBA" id="ARBA00022490"/>
    </source>
</evidence>
<reference evidence="13 14" key="1">
    <citation type="submission" date="2015-12" db="EMBL/GenBank/DDBJ databases">
        <title>Draft genome sequence of Moniliophthora roreri, the causal agent of frosty pod rot of cacao.</title>
        <authorList>
            <person name="Aime M.C."/>
            <person name="Diaz-Valderrama J.R."/>
            <person name="Kijpornyongpan T."/>
            <person name="Phillips-Mora W."/>
        </authorList>
    </citation>
    <scope>NUCLEOTIDE SEQUENCE [LARGE SCALE GENOMIC DNA]</scope>
    <source>
        <strain evidence="13 14">MCA 2952</strain>
    </source>
</reference>
<keyword evidence="5" id="KW-0158">Chromosome</keyword>
<proteinExistence type="inferred from homology"/>
<evidence type="ECO:0000256" key="7">
    <source>
        <dbReference type="ARBA" id="ARBA00022618"/>
    </source>
</evidence>
<keyword evidence="7 11" id="KW-0132">Cell division</keyword>
<evidence type="ECO:0000256" key="10">
    <source>
        <dbReference type="ARBA" id="ARBA00023306"/>
    </source>
</evidence>
<dbReference type="Proteomes" id="UP000054988">
    <property type="component" value="Unassembled WGS sequence"/>
</dbReference>